<proteinExistence type="predicted"/>
<comment type="caution">
    <text evidence="2">The sequence shown here is derived from an EMBL/GenBank/DDBJ whole genome shotgun (WGS) entry which is preliminary data.</text>
</comment>
<protein>
    <recommendedName>
        <fullName evidence="1">DUF4377 domain-containing protein</fullName>
    </recommendedName>
</protein>
<dbReference type="Pfam" id="PF14302">
    <property type="entry name" value="DUF4377"/>
    <property type="match status" value="1"/>
</dbReference>
<dbReference type="EMBL" id="LYBM01000003">
    <property type="protein sequence ID" value="ODA35730.1"/>
    <property type="molecule type" value="Genomic_DNA"/>
</dbReference>
<dbReference type="Proteomes" id="UP000094936">
    <property type="component" value="Unassembled WGS sequence"/>
</dbReference>
<organism evidence="2 3">
    <name type="scientific">Veronia pacifica</name>
    <dbReference type="NCBI Taxonomy" id="1080227"/>
    <lineage>
        <taxon>Bacteria</taxon>
        <taxon>Pseudomonadati</taxon>
        <taxon>Pseudomonadota</taxon>
        <taxon>Gammaproteobacteria</taxon>
        <taxon>Vibrionales</taxon>
        <taxon>Vibrionaceae</taxon>
        <taxon>Veronia</taxon>
    </lineage>
</organism>
<evidence type="ECO:0000313" key="2">
    <source>
        <dbReference type="EMBL" id="ODA35730.1"/>
    </source>
</evidence>
<feature type="domain" description="DUF4377" evidence="1">
    <location>
        <begin position="6"/>
        <end position="76"/>
    </location>
</feature>
<sequence>MLVVDIAPKMENCTGLIPMKCLVVDGDLFYDRIQGFRFQEGYYYKVKMAVEPAYPQGVVPADASPYKYTLVEVLSKSPHRK</sequence>
<keyword evidence="3" id="KW-1185">Reference proteome</keyword>
<accession>A0A1C3ER83</accession>
<evidence type="ECO:0000259" key="1">
    <source>
        <dbReference type="Pfam" id="PF14302"/>
    </source>
</evidence>
<reference evidence="2 3" key="1">
    <citation type="submission" date="2016-05" db="EMBL/GenBank/DDBJ databases">
        <title>Genomic Taxonomy of the Vibrionaceae.</title>
        <authorList>
            <person name="Gomez-Gil B."/>
            <person name="Enciso-Ibarra J."/>
        </authorList>
    </citation>
    <scope>NUCLEOTIDE SEQUENCE [LARGE SCALE GENOMIC DNA]</scope>
    <source>
        <strain evidence="2 3">CAIM 1920</strain>
    </source>
</reference>
<dbReference type="AlphaFoldDB" id="A0A1C3ER83"/>
<dbReference type="InterPro" id="IPR025485">
    <property type="entry name" value="DUF4377"/>
</dbReference>
<gene>
    <name evidence="2" type="ORF">A8L45_03065</name>
</gene>
<name>A0A1C3ER83_9GAMM</name>
<dbReference type="STRING" id="1080227.A8L45_03065"/>
<evidence type="ECO:0000313" key="3">
    <source>
        <dbReference type="Proteomes" id="UP000094936"/>
    </source>
</evidence>